<protein>
    <recommendedName>
        <fullName evidence="1 9">Valine--tRNA ligase</fullName>
        <ecNumber evidence="1 9">6.1.1.9</ecNumber>
    </recommendedName>
</protein>
<dbReference type="EC" id="6.1.1.9" evidence="1 9"/>
<evidence type="ECO:0000256" key="10">
    <source>
        <dbReference type="RuleBase" id="RU363035"/>
    </source>
</evidence>
<reference evidence="13 14" key="1">
    <citation type="journal article" date="2016" name="Nat. Commun.">
        <title>Thousands of microbial genomes shed light on interconnected biogeochemical processes in an aquifer system.</title>
        <authorList>
            <person name="Anantharaman K."/>
            <person name="Brown C.T."/>
            <person name="Hug L.A."/>
            <person name="Sharon I."/>
            <person name="Castelle C.J."/>
            <person name="Probst A.J."/>
            <person name="Thomas B.C."/>
            <person name="Singh A."/>
            <person name="Wilkins M.J."/>
            <person name="Karaoz U."/>
            <person name="Brodie E.L."/>
            <person name="Williams K.H."/>
            <person name="Hubbard S.S."/>
            <person name="Banfield J.F."/>
        </authorList>
    </citation>
    <scope>NUCLEOTIDE SEQUENCE [LARGE SCALE GENOMIC DNA]</scope>
</reference>
<dbReference type="InterPro" id="IPR002303">
    <property type="entry name" value="Valyl-tRNA_ligase"/>
</dbReference>
<dbReference type="FunFam" id="3.40.50.620:FF:000020">
    <property type="entry name" value="Valine--tRNA ligase, mitochondrial"/>
    <property type="match status" value="1"/>
</dbReference>
<dbReference type="InterPro" id="IPR033705">
    <property type="entry name" value="Anticodon_Ia_Val"/>
</dbReference>
<dbReference type="GO" id="GO:0006438">
    <property type="term" value="P:valyl-tRNA aminoacylation"/>
    <property type="evidence" value="ECO:0007669"/>
    <property type="project" value="UniProtKB-UniRule"/>
</dbReference>
<dbReference type="PANTHER" id="PTHR11946">
    <property type="entry name" value="VALYL-TRNA SYNTHETASES"/>
    <property type="match status" value="1"/>
</dbReference>
<dbReference type="InterPro" id="IPR013155">
    <property type="entry name" value="M/V/L/I-tRNA-synth_anticd-bd"/>
</dbReference>
<dbReference type="AlphaFoldDB" id="A0A1F5B1K4"/>
<dbReference type="CDD" id="cd07962">
    <property type="entry name" value="Anticodon_Ia_Val"/>
    <property type="match status" value="1"/>
</dbReference>
<evidence type="ECO:0000256" key="3">
    <source>
        <dbReference type="ARBA" id="ARBA00022598"/>
    </source>
</evidence>
<feature type="domain" description="Aminoacyl-tRNA synthetase class Ia" evidence="11">
    <location>
        <begin position="22"/>
        <end position="451"/>
    </location>
</feature>
<keyword evidence="5 10" id="KW-0067">ATP-binding</keyword>
<keyword evidence="4 10" id="KW-0547">Nucleotide-binding</keyword>
<comment type="similarity">
    <text evidence="10">Belongs to the class-I aminoacyl-tRNA synthetase family.</text>
</comment>
<evidence type="ECO:0000259" key="11">
    <source>
        <dbReference type="Pfam" id="PF00133"/>
    </source>
</evidence>
<gene>
    <name evidence="13" type="ORF">A2Z10_01685</name>
</gene>
<evidence type="ECO:0000256" key="2">
    <source>
        <dbReference type="ARBA" id="ARBA00022490"/>
    </source>
</evidence>
<dbReference type="NCBIfam" id="TIGR00422">
    <property type="entry name" value="valS"/>
    <property type="match status" value="1"/>
</dbReference>
<dbReference type="PANTHER" id="PTHR11946:SF93">
    <property type="entry name" value="VALINE--TRNA LIGASE, CHLOROPLASTIC_MITOCHONDRIAL 2"/>
    <property type="match status" value="1"/>
</dbReference>
<dbReference type="InterPro" id="IPR001412">
    <property type="entry name" value="aa-tRNA-synth_I_CS"/>
</dbReference>
<dbReference type="GO" id="GO:0002161">
    <property type="term" value="F:aminoacyl-tRNA deacylase activity"/>
    <property type="evidence" value="ECO:0007669"/>
    <property type="project" value="InterPro"/>
</dbReference>
<dbReference type="InterPro" id="IPR009080">
    <property type="entry name" value="tRNAsynth_Ia_anticodon-bd"/>
</dbReference>
<evidence type="ECO:0000256" key="1">
    <source>
        <dbReference type="ARBA" id="ARBA00013169"/>
    </source>
</evidence>
<keyword evidence="6 10" id="KW-0648">Protein biosynthesis</keyword>
<feature type="domain" description="Methionyl/Valyl/Leucyl/Isoleucyl-tRNA synthetase anticodon-binding" evidence="12">
    <location>
        <begin position="623"/>
        <end position="729"/>
    </location>
</feature>
<dbReference type="SUPFAM" id="SSF52374">
    <property type="entry name" value="Nucleotidylyl transferase"/>
    <property type="match status" value="1"/>
</dbReference>
<dbReference type="Gene3D" id="1.10.730.10">
    <property type="entry name" value="Isoleucyl-tRNA Synthetase, Domain 1"/>
    <property type="match status" value="1"/>
</dbReference>
<evidence type="ECO:0000259" key="12">
    <source>
        <dbReference type="Pfam" id="PF08264"/>
    </source>
</evidence>
<evidence type="ECO:0000256" key="5">
    <source>
        <dbReference type="ARBA" id="ARBA00022840"/>
    </source>
</evidence>
<dbReference type="Gene3D" id="3.40.50.620">
    <property type="entry name" value="HUPs"/>
    <property type="match status" value="2"/>
</dbReference>
<dbReference type="Gene3D" id="3.90.740.10">
    <property type="entry name" value="Valyl/Leucyl/Isoleucyl-tRNA synthetase, editing domain"/>
    <property type="match status" value="1"/>
</dbReference>
<dbReference type="InterPro" id="IPR002300">
    <property type="entry name" value="aa-tRNA-synth_Ia"/>
</dbReference>
<dbReference type="CDD" id="cd00817">
    <property type="entry name" value="ValRS_core"/>
    <property type="match status" value="1"/>
</dbReference>
<keyword evidence="3 10" id="KW-0436">Ligase</keyword>
<evidence type="ECO:0000256" key="4">
    <source>
        <dbReference type="ARBA" id="ARBA00022741"/>
    </source>
</evidence>
<dbReference type="NCBIfam" id="NF004349">
    <property type="entry name" value="PRK05729.1"/>
    <property type="match status" value="1"/>
</dbReference>
<keyword evidence="7 10" id="KW-0030">Aminoacyl-tRNA synthetase</keyword>
<sequence length="738" mass="84353">MADTRREKFNTPYDPKKVEEALYKRWEEGGFFNPDVLVQKGFTAPDAESFSIVLPPPNVTGTLHLGHAAMLAVEDILVRFERMRGKRTLWIPGTDHAAIATQSKVEKIIEKEGVRRNDLGRDAFLARVNQFAQESHDTIVNQVRRMGSSVDWSREAYTLDAPRMTAVYTAFKSMYDVGLIFQGKRLVNWDPKGQTVISDDEIVYKEEKTKFYYFKYGPFTIGTARPETKFADTYVVMHPDDARYKEYVHGQTLEIEWINGPMTATIIKDAAVNPEFGTGIMTITPWHSAVDFDMAERHDLHGEQIIDLYGKLLPVAGEFAGMKIKDARDTIVEKLDAKGLLVEIDENYMHNVATAERTGAVIEPQVMKQWFVAVNKEFVIPHSEIPGIASGSKTTLKEIMRTAVTSGAIKIVPERFEKIYFHWIDNLRDWCISRQIWFGHRIPVWYRGNELYCGVTAPEGDGWEQDPDTLDTWFSSGLWTFSTLGWPEKTNDFATYHPTALLETGYDILFFWVARMILMSGFHLGTVPFKNVYLHGLVRDEKGRKMSKSLGNIIDPIDMIEKYGTDAVRLALIMGAAPGNDVKLSEDRIRGYKHFANKLWNIARFVLENTADAPADAPLTDEDKKLSDECTALITDVTADIEQFQLYIAAEKLYHYVWDRFASEIIEQSKPIFREGDADSKRSRQVVMRQIFIDSLKLLHPFMPFVTEEIYDAVPIPDKKPLIVEQWPARHMPNTLFP</sequence>
<comment type="catalytic activity">
    <reaction evidence="8">
        <text>tRNA(Val) + L-valine + ATP = L-valyl-tRNA(Val) + AMP + diphosphate</text>
        <dbReference type="Rhea" id="RHEA:10704"/>
        <dbReference type="Rhea" id="RHEA-COMP:9672"/>
        <dbReference type="Rhea" id="RHEA-COMP:9708"/>
        <dbReference type="ChEBI" id="CHEBI:30616"/>
        <dbReference type="ChEBI" id="CHEBI:33019"/>
        <dbReference type="ChEBI" id="CHEBI:57762"/>
        <dbReference type="ChEBI" id="CHEBI:78442"/>
        <dbReference type="ChEBI" id="CHEBI:78537"/>
        <dbReference type="ChEBI" id="CHEBI:456215"/>
        <dbReference type="EC" id="6.1.1.9"/>
    </reaction>
</comment>
<dbReference type="GO" id="GO:0004832">
    <property type="term" value="F:valine-tRNA ligase activity"/>
    <property type="evidence" value="ECO:0007669"/>
    <property type="project" value="UniProtKB-UniRule"/>
</dbReference>
<dbReference type="InterPro" id="IPR009008">
    <property type="entry name" value="Val/Leu/Ile-tRNA-synth_edit"/>
</dbReference>
<dbReference type="PRINTS" id="PR00986">
    <property type="entry name" value="TRNASYNTHVAL"/>
</dbReference>
<dbReference type="GO" id="GO:0005524">
    <property type="term" value="F:ATP binding"/>
    <property type="evidence" value="ECO:0007669"/>
    <property type="project" value="UniProtKB-KW"/>
</dbReference>
<evidence type="ECO:0000256" key="9">
    <source>
        <dbReference type="NCBIfam" id="TIGR00422"/>
    </source>
</evidence>
<dbReference type="Pfam" id="PF08264">
    <property type="entry name" value="Anticodon_1"/>
    <property type="match status" value="1"/>
</dbReference>
<dbReference type="PROSITE" id="PS00178">
    <property type="entry name" value="AA_TRNA_LIGASE_I"/>
    <property type="match status" value="1"/>
</dbReference>
<organism evidence="13 14">
    <name type="scientific">Candidatus Azambacteria bacterium RBG_16_47_10</name>
    <dbReference type="NCBI Taxonomy" id="1797292"/>
    <lineage>
        <taxon>Bacteria</taxon>
        <taxon>Candidatus Azamiibacteriota</taxon>
    </lineage>
</organism>
<accession>A0A1F5B1K4</accession>
<name>A0A1F5B1K4_9BACT</name>
<evidence type="ECO:0000256" key="7">
    <source>
        <dbReference type="ARBA" id="ARBA00023146"/>
    </source>
</evidence>
<evidence type="ECO:0000313" key="13">
    <source>
        <dbReference type="EMBL" id="OGD24414.1"/>
    </source>
</evidence>
<dbReference type="SUPFAM" id="SSF47323">
    <property type="entry name" value="Anticodon-binding domain of a subclass of class I aminoacyl-tRNA synthetases"/>
    <property type="match status" value="1"/>
</dbReference>
<evidence type="ECO:0000256" key="6">
    <source>
        <dbReference type="ARBA" id="ARBA00022917"/>
    </source>
</evidence>
<evidence type="ECO:0000256" key="8">
    <source>
        <dbReference type="ARBA" id="ARBA00047552"/>
    </source>
</evidence>
<proteinExistence type="inferred from homology"/>
<dbReference type="Pfam" id="PF00133">
    <property type="entry name" value="tRNA-synt_1"/>
    <property type="match status" value="2"/>
</dbReference>
<dbReference type="EMBL" id="MEYI01000003">
    <property type="protein sequence ID" value="OGD24414.1"/>
    <property type="molecule type" value="Genomic_DNA"/>
</dbReference>
<dbReference type="SUPFAM" id="SSF50677">
    <property type="entry name" value="ValRS/IleRS/LeuRS editing domain"/>
    <property type="match status" value="1"/>
</dbReference>
<dbReference type="Proteomes" id="UP000176639">
    <property type="component" value="Unassembled WGS sequence"/>
</dbReference>
<evidence type="ECO:0000313" key="14">
    <source>
        <dbReference type="Proteomes" id="UP000176639"/>
    </source>
</evidence>
<dbReference type="GO" id="GO:0005829">
    <property type="term" value="C:cytosol"/>
    <property type="evidence" value="ECO:0007669"/>
    <property type="project" value="TreeGrafter"/>
</dbReference>
<comment type="caution">
    <text evidence="13">The sequence shown here is derived from an EMBL/GenBank/DDBJ whole genome shotgun (WGS) entry which is preliminary data.</text>
</comment>
<keyword evidence="2" id="KW-0963">Cytoplasm</keyword>
<feature type="domain" description="Aminoacyl-tRNA synthetase class Ia" evidence="11">
    <location>
        <begin position="461"/>
        <end position="585"/>
    </location>
</feature>
<dbReference type="InterPro" id="IPR014729">
    <property type="entry name" value="Rossmann-like_a/b/a_fold"/>
</dbReference>